<evidence type="ECO:0000256" key="3">
    <source>
        <dbReference type="ARBA" id="ARBA00022692"/>
    </source>
</evidence>
<comment type="caution">
    <text evidence="10">The sequence shown here is derived from an EMBL/GenBank/DDBJ whole genome shotgun (WGS) entry which is preliminary data.</text>
</comment>
<evidence type="ECO:0000256" key="2">
    <source>
        <dbReference type="ARBA" id="ARBA00010867"/>
    </source>
</evidence>
<dbReference type="GO" id="GO:0030150">
    <property type="term" value="P:protein import into mitochondrial matrix"/>
    <property type="evidence" value="ECO:0007669"/>
    <property type="project" value="UniProtKB-UniRule"/>
</dbReference>
<keyword evidence="8" id="KW-0472">Membrane</keyword>
<proteinExistence type="inferred from homology"/>
<reference evidence="10" key="1">
    <citation type="submission" date="2019-09" db="EMBL/GenBank/DDBJ databases">
        <title>Draft genome information of white flower Hibiscus syriacus.</title>
        <authorList>
            <person name="Kim Y.-M."/>
        </authorList>
    </citation>
    <scope>NUCLEOTIDE SEQUENCE [LARGE SCALE GENOMIC DNA]</scope>
    <source>
        <strain evidence="10">YM2019G1</strain>
    </source>
</reference>
<comment type="function">
    <text evidence="9">Essential component of the TIM23 complex, a complex that mediates the translocation of transit peptide-containing proteins across the mitochondrial inner membrane.</text>
</comment>
<dbReference type="AlphaFoldDB" id="A0A6A2WZ51"/>
<evidence type="ECO:0000256" key="9">
    <source>
        <dbReference type="RuleBase" id="RU367142"/>
    </source>
</evidence>
<dbReference type="GO" id="GO:0005744">
    <property type="term" value="C:TIM23 mitochondrial import inner membrane translocase complex"/>
    <property type="evidence" value="ECO:0007669"/>
    <property type="project" value="UniProtKB-UniRule"/>
</dbReference>
<keyword evidence="6" id="KW-1133">Transmembrane helix</keyword>
<keyword evidence="9" id="KW-0653">Protein transport</keyword>
<sequence length="290" mass="32876">MVSFMSNVVAESLPDDIPQSSADQNSSFEIQYVTKGVIEANAGIPLPFRGQCVRDCIVRFQALVPRIENCGLKLMSPYFVRSFASRTSKQSKETSESQLSLSFGRLEKNYLTLKIRLMLLHTIPEKPVTFTEGLATSHNPCIKYSPGSGKDSERMPGRVRIGQPITGYGQETRNCAARQRIPNRIYMDENGIEQVEVNFYICGPHVAGKVFTEMFKDKTDNKWKYTYLIVQINSPSRAELMRESYLPAAETRPFAAINIGINLFLQRIEMFLDDELCFQCPQFDQSPVEL</sequence>
<comment type="similarity">
    <text evidence="2 9">Belongs to the TIM21 family.</text>
</comment>
<dbReference type="Proteomes" id="UP000436088">
    <property type="component" value="Unassembled WGS sequence"/>
</dbReference>
<evidence type="ECO:0000256" key="6">
    <source>
        <dbReference type="ARBA" id="ARBA00022989"/>
    </source>
</evidence>
<evidence type="ECO:0000256" key="1">
    <source>
        <dbReference type="ARBA" id="ARBA00004434"/>
    </source>
</evidence>
<comment type="subcellular location">
    <subcellularLocation>
        <location evidence="1 9">Mitochondrion inner membrane</location>
        <topology evidence="1 9">Single-pass membrane protein</topology>
    </subcellularLocation>
</comment>
<evidence type="ECO:0000256" key="5">
    <source>
        <dbReference type="ARBA" id="ARBA00022946"/>
    </source>
</evidence>
<dbReference type="PANTHER" id="PTHR13032:SF6">
    <property type="entry name" value="MITOCHONDRIAL IMPORT INNER MEMBRANE TRANSLOCASE SUBUNIT TIM21"/>
    <property type="match status" value="1"/>
</dbReference>
<comment type="subunit">
    <text evidence="9">Component of the TIM23 complex.</text>
</comment>
<dbReference type="PANTHER" id="PTHR13032">
    <property type="entry name" value="MITOCHONDRIAL IMPORT INNER MEMBRANE TRANSLOCASE SUBUNIT TIM21"/>
    <property type="match status" value="1"/>
</dbReference>
<organism evidence="10 11">
    <name type="scientific">Hibiscus syriacus</name>
    <name type="common">Rose of Sharon</name>
    <dbReference type="NCBI Taxonomy" id="106335"/>
    <lineage>
        <taxon>Eukaryota</taxon>
        <taxon>Viridiplantae</taxon>
        <taxon>Streptophyta</taxon>
        <taxon>Embryophyta</taxon>
        <taxon>Tracheophyta</taxon>
        <taxon>Spermatophyta</taxon>
        <taxon>Magnoliopsida</taxon>
        <taxon>eudicotyledons</taxon>
        <taxon>Gunneridae</taxon>
        <taxon>Pentapetalae</taxon>
        <taxon>rosids</taxon>
        <taxon>malvids</taxon>
        <taxon>Malvales</taxon>
        <taxon>Malvaceae</taxon>
        <taxon>Malvoideae</taxon>
        <taxon>Hibiscus</taxon>
    </lineage>
</organism>
<evidence type="ECO:0000313" key="10">
    <source>
        <dbReference type="EMBL" id="KAE8666981.1"/>
    </source>
</evidence>
<name>A0A6A2WZ51_HIBSY</name>
<evidence type="ECO:0000256" key="7">
    <source>
        <dbReference type="ARBA" id="ARBA00023128"/>
    </source>
</evidence>
<dbReference type="InterPro" id="IPR038552">
    <property type="entry name" value="Tim21_IMS_sf"/>
</dbReference>
<dbReference type="Gene3D" id="3.10.450.320">
    <property type="entry name" value="Mitochondrial import inner membrane translocase subunit Tim21"/>
    <property type="match status" value="1"/>
</dbReference>
<dbReference type="FunFam" id="3.10.450.320:FF:000002">
    <property type="entry name" value="Mitochondrial import inner membrane translocase subunit tim21"/>
    <property type="match status" value="1"/>
</dbReference>
<evidence type="ECO:0000313" key="11">
    <source>
        <dbReference type="Proteomes" id="UP000436088"/>
    </source>
</evidence>
<protein>
    <recommendedName>
        <fullName evidence="9">Mitochondrial import inner membrane translocase subunit Tim21</fullName>
    </recommendedName>
</protein>
<gene>
    <name evidence="10" type="ORF">F3Y22_tig00112471pilonHSYRG00116</name>
</gene>
<dbReference type="InterPro" id="IPR013261">
    <property type="entry name" value="Tim21"/>
</dbReference>
<dbReference type="Pfam" id="PF08294">
    <property type="entry name" value="TIM21"/>
    <property type="match status" value="1"/>
</dbReference>
<keyword evidence="11" id="KW-1185">Reference proteome</keyword>
<keyword evidence="3" id="KW-0812">Transmembrane</keyword>
<keyword evidence="9" id="KW-0813">Transport</keyword>
<keyword evidence="7 9" id="KW-0496">Mitochondrion</keyword>
<keyword evidence="4 9" id="KW-0999">Mitochondrion inner membrane</keyword>
<keyword evidence="5" id="KW-0809">Transit peptide</keyword>
<evidence type="ECO:0000256" key="8">
    <source>
        <dbReference type="ARBA" id="ARBA00023136"/>
    </source>
</evidence>
<evidence type="ECO:0000256" key="4">
    <source>
        <dbReference type="ARBA" id="ARBA00022792"/>
    </source>
</evidence>
<accession>A0A6A2WZ51</accession>
<dbReference type="EMBL" id="VEPZ02001589">
    <property type="protein sequence ID" value="KAE8666981.1"/>
    <property type="molecule type" value="Genomic_DNA"/>
</dbReference>
<keyword evidence="9" id="KW-0811">Translocation</keyword>